<dbReference type="GO" id="GO:0000166">
    <property type="term" value="F:nucleotide binding"/>
    <property type="evidence" value="ECO:0007669"/>
    <property type="project" value="InterPro"/>
</dbReference>
<evidence type="ECO:0000256" key="2">
    <source>
        <dbReference type="ARBA" id="ARBA00023002"/>
    </source>
</evidence>
<keyword evidence="14" id="KW-1185">Reference proteome</keyword>
<comment type="catalytic activity">
    <reaction evidence="10">
        <text>D-xylose + NADP(+) = D-xylono-1,5-lactone + NADPH + H(+)</text>
        <dbReference type="Rhea" id="RHEA:22000"/>
        <dbReference type="ChEBI" id="CHEBI:15378"/>
        <dbReference type="ChEBI" id="CHEBI:15867"/>
        <dbReference type="ChEBI" id="CHEBI:53455"/>
        <dbReference type="ChEBI" id="CHEBI:57783"/>
        <dbReference type="ChEBI" id="CHEBI:58349"/>
        <dbReference type="EC" id="1.1.1.179"/>
    </reaction>
</comment>
<dbReference type="InterPro" id="IPR000683">
    <property type="entry name" value="Gfo/Idh/MocA-like_OxRdtase_N"/>
</dbReference>
<sequence length="332" mass="36202">MTTNWGIASAGLISHDFATAVATLPSNEHKLVAVAARDLTRAKEFAARHNIPHAHSSYEDLAKNPDVDVVYVGVINTQHFQVSKLMLEHGKHVLCEKPLCMNQKETAEILKLAKEKKLFFMEAIWSRFFPSYDLVRQELSNGTIGEVVQLQVNFGVFIDAARVKQKDLGGGTILDLGVYVLQLAVMVFGSKLPLTVKAVGNLNADGVDDNAAIVMTYPGSKTAVLSTSSLATMSNDAIIYGTKGNIKIKDPFWCPTVVSCGDKTSEFILPPAAHPFNFTNSCGLRYEAAEVRRCINEGLYESPKMSHADSLVISQLEDTVRAQIGVTFPGDL</sequence>
<comment type="similarity">
    <text evidence="1">Belongs to the Gfo/Idh/MocA family.</text>
</comment>
<evidence type="ECO:0000256" key="7">
    <source>
        <dbReference type="ARBA" id="ARBA00042988"/>
    </source>
</evidence>
<proteinExistence type="inferred from homology"/>
<accession>A0AAV7XHN3</accession>
<feature type="domain" description="GFO/IDH/MocA-like oxidoreductase" evidence="12">
    <location>
        <begin position="134"/>
        <end position="246"/>
    </location>
</feature>
<dbReference type="GO" id="GO:0047837">
    <property type="term" value="F:D-xylose 1-dehydrogenase (NADP+) activity"/>
    <property type="evidence" value="ECO:0007669"/>
    <property type="project" value="UniProtKB-EC"/>
</dbReference>
<evidence type="ECO:0000256" key="6">
    <source>
        <dbReference type="ARBA" id="ARBA00042926"/>
    </source>
</evidence>
<reference evidence="13" key="1">
    <citation type="submission" date="2022-12" db="EMBL/GenBank/DDBJ databases">
        <title>Chromosome-level genome assembly of the bean flower thrips Megalurothrips usitatus.</title>
        <authorList>
            <person name="Ma L."/>
            <person name="Liu Q."/>
            <person name="Li H."/>
            <person name="Cai W."/>
        </authorList>
    </citation>
    <scope>NUCLEOTIDE SEQUENCE</scope>
    <source>
        <strain evidence="13">Cailab_2022a</strain>
    </source>
</reference>
<protein>
    <recommendedName>
        <fullName evidence="5">Trans-1,2-dihydrobenzene-1,2-diol dehydrogenase</fullName>
        <ecNumber evidence="4">1.1.1.179</ecNumber>
        <ecNumber evidence="3">1.3.1.20</ecNumber>
    </recommendedName>
    <alternativeName>
        <fullName evidence="8">D-xylose 1-dehydrogenase</fullName>
    </alternativeName>
    <alternativeName>
        <fullName evidence="7">D-xylose-NADP dehydrogenase</fullName>
    </alternativeName>
    <alternativeName>
        <fullName evidence="6">Dimeric dihydrodiol dehydrogenase</fullName>
    </alternativeName>
</protein>
<dbReference type="Pfam" id="PF22725">
    <property type="entry name" value="GFO_IDH_MocA_C3"/>
    <property type="match status" value="1"/>
</dbReference>
<dbReference type="EMBL" id="JAPTSV010000007">
    <property type="protein sequence ID" value="KAJ1525628.1"/>
    <property type="molecule type" value="Genomic_DNA"/>
</dbReference>
<evidence type="ECO:0000256" key="5">
    <source>
        <dbReference type="ARBA" id="ARBA00040603"/>
    </source>
</evidence>
<comment type="catalytic activity">
    <reaction evidence="9">
        <text>(1R,2R)-1,2-dihydrobenzene-1,2-diol + NADP(+) = catechol + NADPH + H(+)</text>
        <dbReference type="Rhea" id="RHEA:16729"/>
        <dbReference type="ChEBI" id="CHEBI:10702"/>
        <dbReference type="ChEBI" id="CHEBI:15378"/>
        <dbReference type="ChEBI" id="CHEBI:18135"/>
        <dbReference type="ChEBI" id="CHEBI:57783"/>
        <dbReference type="ChEBI" id="CHEBI:58349"/>
        <dbReference type="EC" id="1.3.1.20"/>
    </reaction>
</comment>
<dbReference type="Gene3D" id="3.30.360.10">
    <property type="entry name" value="Dihydrodipicolinate Reductase, domain 2"/>
    <property type="match status" value="1"/>
</dbReference>
<dbReference type="AlphaFoldDB" id="A0AAV7XHN3"/>
<dbReference type="SUPFAM" id="SSF51735">
    <property type="entry name" value="NAD(P)-binding Rossmann-fold domains"/>
    <property type="match status" value="1"/>
</dbReference>
<gene>
    <name evidence="13" type="ORF">ONE63_008846</name>
</gene>
<dbReference type="InterPro" id="IPR055170">
    <property type="entry name" value="GFO_IDH_MocA-like_dom"/>
</dbReference>
<dbReference type="InterPro" id="IPR036291">
    <property type="entry name" value="NAD(P)-bd_dom_sf"/>
</dbReference>
<dbReference type="Proteomes" id="UP001075354">
    <property type="component" value="Chromosome 7"/>
</dbReference>
<dbReference type="Gene3D" id="3.40.50.720">
    <property type="entry name" value="NAD(P)-binding Rossmann-like Domain"/>
    <property type="match status" value="1"/>
</dbReference>
<dbReference type="SUPFAM" id="SSF55347">
    <property type="entry name" value="Glyceraldehyde-3-phosphate dehydrogenase-like, C-terminal domain"/>
    <property type="match status" value="1"/>
</dbReference>
<evidence type="ECO:0000256" key="10">
    <source>
        <dbReference type="ARBA" id="ARBA00049233"/>
    </source>
</evidence>
<comment type="caution">
    <text evidence="13">The sequence shown here is derived from an EMBL/GenBank/DDBJ whole genome shotgun (WGS) entry which is preliminary data.</text>
</comment>
<evidence type="ECO:0000259" key="11">
    <source>
        <dbReference type="Pfam" id="PF01408"/>
    </source>
</evidence>
<organism evidence="13 14">
    <name type="scientific">Megalurothrips usitatus</name>
    <name type="common">bean blossom thrips</name>
    <dbReference type="NCBI Taxonomy" id="439358"/>
    <lineage>
        <taxon>Eukaryota</taxon>
        <taxon>Metazoa</taxon>
        <taxon>Ecdysozoa</taxon>
        <taxon>Arthropoda</taxon>
        <taxon>Hexapoda</taxon>
        <taxon>Insecta</taxon>
        <taxon>Pterygota</taxon>
        <taxon>Neoptera</taxon>
        <taxon>Paraneoptera</taxon>
        <taxon>Thysanoptera</taxon>
        <taxon>Terebrantia</taxon>
        <taxon>Thripoidea</taxon>
        <taxon>Thripidae</taxon>
        <taxon>Megalurothrips</taxon>
    </lineage>
</organism>
<dbReference type="PANTHER" id="PTHR22604:SF105">
    <property type="entry name" value="TRANS-1,2-DIHYDROBENZENE-1,2-DIOL DEHYDROGENASE"/>
    <property type="match status" value="1"/>
</dbReference>
<dbReference type="EC" id="1.3.1.20" evidence="3"/>
<evidence type="ECO:0000313" key="14">
    <source>
        <dbReference type="Proteomes" id="UP001075354"/>
    </source>
</evidence>
<dbReference type="InterPro" id="IPR050984">
    <property type="entry name" value="Gfo/Idh/MocA_domain"/>
</dbReference>
<evidence type="ECO:0000256" key="9">
    <source>
        <dbReference type="ARBA" id="ARBA00047423"/>
    </source>
</evidence>
<evidence type="ECO:0000259" key="12">
    <source>
        <dbReference type="Pfam" id="PF22725"/>
    </source>
</evidence>
<dbReference type="Pfam" id="PF01408">
    <property type="entry name" value="GFO_IDH_MocA"/>
    <property type="match status" value="1"/>
</dbReference>
<name>A0AAV7XHN3_9NEOP</name>
<dbReference type="EC" id="1.1.1.179" evidence="4"/>
<dbReference type="PANTHER" id="PTHR22604">
    <property type="entry name" value="OXIDOREDUCTASES"/>
    <property type="match status" value="1"/>
</dbReference>
<evidence type="ECO:0000256" key="8">
    <source>
        <dbReference type="ARBA" id="ARBA00043025"/>
    </source>
</evidence>
<evidence type="ECO:0000256" key="1">
    <source>
        <dbReference type="ARBA" id="ARBA00010928"/>
    </source>
</evidence>
<evidence type="ECO:0000313" key="13">
    <source>
        <dbReference type="EMBL" id="KAJ1525628.1"/>
    </source>
</evidence>
<evidence type="ECO:0000256" key="4">
    <source>
        <dbReference type="ARBA" id="ARBA00038984"/>
    </source>
</evidence>
<dbReference type="GO" id="GO:0047115">
    <property type="term" value="F:trans-1,2-dihydrobenzene-1,2-diol dehydrogenase activity"/>
    <property type="evidence" value="ECO:0007669"/>
    <property type="project" value="UniProtKB-EC"/>
</dbReference>
<feature type="domain" description="Gfo/Idh/MocA-like oxidoreductase N-terminal" evidence="11">
    <location>
        <begin position="4"/>
        <end position="121"/>
    </location>
</feature>
<evidence type="ECO:0000256" key="3">
    <source>
        <dbReference type="ARBA" id="ARBA00038853"/>
    </source>
</evidence>
<keyword evidence="2" id="KW-0560">Oxidoreductase</keyword>